<evidence type="ECO:0000313" key="1">
    <source>
        <dbReference type="EMBL" id="MFC5358065.1"/>
    </source>
</evidence>
<dbReference type="Proteomes" id="UP001596166">
    <property type="component" value="Unassembled WGS sequence"/>
</dbReference>
<comment type="caution">
    <text evidence="1">The sequence shown here is derived from an EMBL/GenBank/DDBJ whole genome shotgun (WGS) entry which is preliminary data.</text>
</comment>
<evidence type="ECO:0000313" key="2">
    <source>
        <dbReference type="Proteomes" id="UP001596166"/>
    </source>
</evidence>
<protein>
    <recommendedName>
        <fullName evidence="3">DUF5666 domain-containing protein</fullName>
    </recommendedName>
</protein>
<gene>
    <name evidence="1" type="ORF">ACFPMG_24055</name>
</gene>
<reference evidence="2" key="1">
    <citation type="journal article" date="2019" name="Int. J. Syst. Evol. Microbiol.">
        <title>The Global Catalogue of Microorganisms (GCM) 10K type strain sequencing project: providing services to taxonomists for standard genome sequencing and annotation.</title>
        <authorList>
            <consortium name="The Broad Institute Genomics Platform"/>
            <consortium name="The Broad Institute Genome Sequencing Center for Infectious Disease"/>
            <person name="Wu L."/>
            <person name="Ma J."/>
        </authorList>
    </citation>
    <scope>NUCLEOTIDE SEQUENCE [LARGE SCALE GENOMIC DNA]</scope>
    <source>
        <strain evidence="2">CCUG 58760</strain>
    </source>
</reference>
<evidence type="ECO:0008006" key="3">
    <source>
        <dbReference type="Google" id="ProtNLM"/>
    </source>
</evidence>
<dbReference type="EMBL" id="JBHSLC010000081">
    <property type="protein sequence ID" value="MFC5358065.1"/>
    <property type="molecule type" value="Genomic_DNA"/>
</dbReference>
<name>A0ABW0GAG3_9PROT</name>
<keyword evidence="2" id="KW-1185">Reference proteome</keyword>
<proteinExistence type="predicted"/>
<dbReference type="RefSeq" id="WP_376997750.1">
    <property type="nucleotide sequence ID" value="NZ_JBHSLC010000081.1"/>
</dbReference>
<sequence length="199" mass="19818">MTAPTRLLRRVAQIAAKALPAAGAAYDLTLHRQQDGGSARIDGTFAAGATSINLKDVPVSIPGLALGATFRIGASATTYTVTNTTTTAGGKLAGVEFAPPLPSAPVNGGSVEFAARVVEHPCKGLVTGYSDHVIAGGIVRATDKRTIILGATLPVGVAPRPGDRITTPGGVISIVPAGTAGAPPVQSDPAGAAFECRCA</sequence>
<accession>A0ABW0GAG3</accession>
<organism evidence="1 2">
    <name type="scientific">Azospirillum himalayense</name>
    <dbReference type="NCBI Taxonomy" id="654847"/>
    <lineage>
        <taxon>Bacteria</taxon>
        <taxon>Pseudomonadati</taxon>
        <taxon>Pseudomonadota</taxon>
        <taxon>Alphaproteobacteria</taxon>
        <taxon>Rhodospirillales</taxon>
        <taxon>Azospirillaceae</taxon>
        <taxon>Azospirillum</taxon>
    </lineage>
</organism>